<dbReference type="EMBL" id="OL539442">
    <property type="protein sequence ID" value="UGO51998.1"/>
    <property type="molecule type" value="Genomic_DNA"/>
</dbReference>
<protein>
    <submittedName>
        <fullName evidence="1">Uncharacterized protein</fullName>
    </submittedName>
</protein>
<dbReference type="Proteomes" id="UP000827379">
    <property type="component" value="Segment"/>
</dbReference>
<proteinExistence type="predicted"/>
<keyword evidence="2" id="KW-1185">Reference proteome</keyword>
<evidence type="ECO:0000313" key="2">
    <source>
        <dbReference type="Proteomes" id="UP000827379"/>
    </source>
</evidence>
<organism evidence="1 2">
    <name type="scientific">Serratia phage vB_SmaS_Ulliraptor</name>
    <dbReference type="NCBI Taxonomy" id="2902694"/>
    <lineage>
        <taxon>Viruses</taxon>
        <taxon>Duplodnaviria</taxon>
        <taxon>Heunggongvirae</taxon>
        <taxon>Uroviricota</taxon>
        <taxon>Caudoviricetes</taxon>
        <taxon>Bonzeevirus</taxon>
        <taxon>Bonzeevirus ulliraptor</taxon>
    </lineage>
</organism>
<name>A0AC61TNW2_9CAUD</name>
<reference evidence="1" key="1">
    <citation type="submission" date="2021-10" db="EMBL/GenBank/DDBJ databases">
        <authorList>
            <person name="Ayers H.X."/>
            <person name="Arens D.A."/>
            <person name="Thompson D.W."/>
            <person name="Stewart J."/>
            <person name="Casjens S.R."/>
            <person name="Grose J.H."/>
        </authorList>
    </citation>
    <scope>NUCLEOTIDE SEQUENCE</scope>
</reference>
<evidence type="ECO:0000313" key="1">
    <source>
        <dbReference type="EMBL" id="UGO51998.1"/>
    </source>
</evidence>
<accession>A0AC61TNW2</accession>
<sequence length="271" mass="30255">MNKFEANNLIKKSDFCIKRHNLDGTTDREISVNGKTIAVINQVGRTSGKVFYVHIQGRNHQIAGNLNQAFAMCLEVFIEAMAAKEKTPVDDIAIARDSIRAVVEDSIPVSKNVVTEEIHRFGNADDGRTHKIFINIICPGSDIGRFKYAAQRFTSMNENSHVVVKAGNSVFSTIDAKMPGATYLGHHSDLRNARWEISSLAMAHDRGAVILKPGDLVVTNDGDFALVELVRKEDGAYKLDNGYTEYWVYADGKEIDESNYGIDWKESKENW</sequence>
<gene>
    <name evidence="1" type="ORF">ULLIRAPTOR_6</name>
</gene>